<reference evidence="1 2" key="1">
    <citation type="submission" date="2019-07" db="EMBL/GenBank/DDBJ databases">
        <title>Sphingomonas AE3 Genome sequencing and assembly.</title>
        <authorList>
            <person name="Kim H."/>
        </authorList>
    </citation>
    <scope>NUCLEOTIDE SEQUENCE [LARGE SCALE GENOMIC DNA]</scope>
    <source>
        <strain evidence="1 2">AE3</strain>
    </source>
</reference>
<dbReference type="RefSeq" id="WP_147493163.1">
    <property type="nucleotide sequence ID" value="NZ_CP041659.1"/>
</dbReference>
<proteinExistence type="predicted"/>
<organism evidence="1 2">
    <name type="scientific">Sphingomonas xanthus</name>
    <dbReference type="NCBI Taxonomy" id="2594473"/>
    <lineage>
        <taxon>Bacteria</taxon>
        <taxon>Pseudomonadati</taxon>
        <taxon>Pseudomonadota</taxon>
        <taxon>Alphaproteobacteria</taxon>
        <taxon>Sphingomonadales</taxon>
        <taxon>Sphingomonadaceae</taxon>
        <taxon>Sphingomonas</taxon>
    </lineage>
</organism>
<gene>
    <name evidence="1" type="ORF">FMM02_01240</name>
</gene>
<sequence>MRTAWISLASGLTWLSFDHAFEIADLIAWIDRHPREFKEQVQRQLPKEWQKLADAACEGAITIRARERFGHREVELGVDELRNFRFLVIGIESQPFLQLERFDFTFSESFKGAAKLLRDGFLDPIIDRRSVVTYKRAHGMAARRRWDNATYLAAVHWLETELTQLPAQTGLQATFLDQLMSRFNLPEYVARKVWTCAAKRLNWPLQGRPKKSEKEISRNS</sequence>
<evidence type="ECO:0000313" key="2">
    <source>
        <dbReference type="Proteomes" id="UP000321857"/>
    </source>
</evidence>
<dbReference type="Proteomes" id="UP000321857">
    <property type="component" value="Chromosome"/>
</dbReference>
<name>A0A516IP64_9SPHN</name>
<keyword evidence="2" id="KW-1185">Reference proteome</keyword>
<dbReference type="EMBL" id="CP041659">
    <property type="protein sequence ID" value="QDP18701.1"/>
    <property type="molecule type" value="Genomic_DNA"/>
</dbReference>
<dbReference type="KEGG" id="sxa:FMM02_01240"/>
<evidence type="ECO:0000313" key="1">
    <source>
        <dbReference type="EMBL" id="QDP18701.1"/>
    </source>
</evidence>
<protein>
    <submittedName>
        <fullName evidence="1">Uncharacterized protein</fullName>
    </submittedName>
</protein>
<dbReference type="AlphaFoldDB" id="A0A516IP64"/>
<accession>A0A516IP64</accession>